<dbReference type="SUPFAM" id="SSF51197">
    <property type="entry name" value="Clavaminate synthase-like"/>
    <property type="match status" value="1"/>
</dbReference>
<name>A0ABW5M6B4_9BACT</name>
<accession>A0ABW5M6B4</accession>
<dbReference type="EMBL" id="JBHULN010000011">
    <property type="protein sequence ID" value="MFD2572513.1"/>
    <property type="molecule type" value="Genomic_DNA"/>
</dbReference>
<sequence length="126" mass="14471">MPAKTIELARKDHIVVEMKYGMDYQEFAEKHLFANYPVVIGDACAAWPAKGKFTPQFFKEKYSTREVQIKGKSYKLGEVIDWIMNATKENPAPYPCTIQINQECPELIADVTPRSAQIRTTRPYPQ</sequence>
<organism evidence="1 2">
    <name type="scientific">Spirosoma soli</name>
    <dbReference type="NCBI Taxonomy" id="1770529"/>
    <lineage>
        <taxon>Bacteria</taxon>
        <taxon>Pseudomonadati</taxon>
        <taxon>Bacteroidota</taxon>
        <taxon>Cytophagia</taxon>
        <taxon>Cytophagales</taxon>
        <taxon>Cytophagaceae</taxon>
        <taxon>Spirosoma</taxon>
    </lineage>
</organism>
<reference evidence="2" key="1">
    <citation type="journal article" date="2019" name="Int. J. Syst. Evol. Microbiol.">
        <title>The Global Catalogue of Microorganisms (GCM) 10K type strain sequencing project: providing services to taxonomists for standard genome sequencing and annotation.</title>
        <authorList>
            <consortium name="The Broad Institute Genomics Platform"/>
            <consortium name="The Broad Institute Genome Sequencing Center for Infectious Disease"/>
            <person name="Wu L."/>
            <person name="Ma J."/>
        </authorList>
    </citation>
    <scope>NUCLEOTIDE SEQUENCE [LARGE SCALE GENOMIC DNA]</scope>
    <source>
        <strain evidence="2">KCTC 42805</strain>
    </source>
</reference>
<protein>
    <submittedName>
        <fullName evidence="1">Uncharacterized protein</fullName>
    </submittedName>
</protein>
<gene>
    <name evidence="1" type="ORF">ACFSUS_17880</name>
</gene>
<proteinExistence type="predicted"/>
<evidence type="ECO:0000313" key="2">
    <source>
        <dbReference type="Proteomes" id="UP001597469"/>
    </source>
</evidence>
<dbReference type="Gene3D" id="2.60.120.650">
    <property type="entry name" value="Cupin"/>
    <property type="match status" value="1"/>
</dbReference>
<keyword evidence="2" id="KW-1185">Reference proteome</keyword>
<dbReference type="RefSeq" id="WP_381525000.1">
    <property type="nucleotide sequence ID" value="NZ_JBHULN010000011.1"/>
</dbReference>
<dbReference type="Proteomes" id="UP001597469">
    <property type="component" value="Unassembled WGS sequence"/>
</dbReference>
<comment type="caution">
    <text evidence="1">The sequence shown here is derived from an EMBL/GenBank/DDBJ whole genome shotgun (WGS) entry which is preliminary data.</text>
</comment>
<evidence type="ECO:0000313" key="1">
    <source>
        <dbReference type="EMBL" id="MFD2572513.1"/>
    </source>
</evidence>